<gene>
    <name evidence="2" type="ORF">Micbo1qcDRAFT_59861</name>
</gene>
<reference evidence="3" key="1">
    <citation type="submission" date="2016-02" db="EMBL/GenBank/DDBJ databases">
        <title>Draft genome sequence of Microdochium bolleyi, a fungal endophyte of beachgrass.</title>
        <authorList>
            <consortium name="DOE Joint Genome Institute"/>
            <person name="David A.S."/>
            <person name="May G."/>
            <person name="Haridas S."/>
            <person name="Lim J."/>
            <person name="Wang M."/>
            <person name="Labutti K."/>
            <person name="Lipzen A."/>
            <person name="Barry K."/>
            <person name="Grigoriev I.V."/>
        </authorList>
    </citation>
    <scope>NUCLEOTIDE SEQUENCE [LARGE SCALE GENOMIC DNA]</scope>
    <source>
        <strain evidence="3">J235TASD1</strain>
    </source>
</reference>
<dbReference type="InParanoid" id="A0A136J4Q0"/>
<evidence type="ECO:0000313" key="3">
    <source>
        <dbReference type="Proteomes" id="UP000070501"/>
    </source>
</evidence>
<dbReference type="AlphaFoldDB" id="A0A136J4Q0"/>
<keyword evidence="3" id="KW-1185">Reference proteome</keyword>
<keyword evidence="1" id="KW-0812">Transmembrane</keyword>
<keyword evidence="1" id="KW-1133">Transmembrane helix</keyword>
<protein>
    <submittedName>
        <fullName evidence="2">Uncharacterized protein</fullName>
    </submittedName>
</protein>
<evidence type="ECO:0000256" key="1">
    <source>
        <dbReference type="SAM" id="Phobius"/>
    </source>
</evidence>
<organism evidence="2 3">
    <name type="scientific">Microdochium bolleyi</name>
    <dbReference type="NCBI Taxonomy" id="196109"/>
    <lineage>
        <taxon>Eukaryota</taxon>
        <taxon>Fungi</taxon>
        <taxon>Dikarya</taxon>
        <taxon>Ascomycota</taxon>
        <taxon>Pezizomycotina</taxon>
        <taxon>Sordariomycetes</taxon>
        <taxon>Xylariomycetidae</taxon>
        <taxon>Xylariales</taxon>
        <taxon>Microdochiaceae</taxon>
        <taxon>Microdochium</taxon>
    </lineage>
</organism>
<name>A0A136J4Q0_9PEZI</name>
<proteinExistence type="predicted"/>
<sequence length="76" mass="8283">MSVPVSVSTLRVAISYNILIRLVLPACIALSAIVQTTTQSDASFSEPYRSAIDRLETPQSRWLRASAPRHEASGPE</sequence>
<feature type="transmembrane region" description="Helical" evidence="1">
    <location>
        <begin position="12"/>
        <end position="34"/>
    </location>
</feature>
<dbReference type="Proteomes" id="UP000070501">
    <property type="component" value="Unassembled WGS sequence"/>
</dbReference>
<evidence type="ECO:0000313" key="2">
    <source>
        <dbReference type="EMBL" id="KXJ92145.1"/>
    </source>
</evidence>
<dbReference type="EMBL" id="KQ964249">
    <property type="protein sequence ID" value="KXJ92145.1"/>
    <property type="molecule type" value="Genomic_DNA"/>
</dbReference>
<keyword evidence="1" id="KW-0472">Membrane</keyword>
<accession>A0A136J4Q0</accession>